<dbReference type="InterPro" id="IPR014014">
    <property type="entry name" value="RNA_helicase_DEAD_Q_motif"/>
</dbReference>
<organism evidence="11 12">
    <name type="scientific">Luteolibacter flavescens</name>
    <dbReference type="NCBI Taxonomy" id="1859460"/>
    <lineage>
        <taxon>Bacteria</taxon>
        <taxon>Pseudomonadati</taxon>
        <taxon>Verrucomicrobiota</taxon>
        <taxon>Verrucomicrobiia</taxon>
        <taxon>Verrucomicrobiales</taxon>
        <taxon>Verrucomicrobiaceae</taxon>
        <taxon>Luteolibacter</taxon>
    </lineage>
</organism>
<feature type="short sequence motif" description="Q motif" evidence="6">
    <location>
        <begin position="2"/>
        <end position="30"/>
    </location>
</feature>
<dbReference type="InterPro" id="IPR001650">
    <property type="entry name" value="Helicase_C-like"/>
</dbReference>
<reference evidence="11 12" key="1">
    <citation type="submission" date="2022-10" db="EMBL/GenBank/DDBJ databases">
        <title>Luteolibacter flavescens strain MCCC 1K03193, whole genome shotgun sequencing project.</title>
        <authorList>
            <person name="Zhao G."/>
            <person name="Shen L."/>
        </authorList>
    </citation>
    <scope>NUCLEOTIDE SEQUENCE [LARGE SCALE GENOMIC DNA]</scope>
    <source>
        <strain evidence="11 12">MCCC 1K03193</strain>
    </source>
</reference>
<dbReference type="SUPFAM" id="SSF52540">
    <property type="entry name" value="P-loop containing nucleoside triphosphate hydrolases"/>
    <property type="match status" value="1"/>
</dbReference>
<dbReference type="CDD" id="cd00268">
    <property type="entry name" value="DEADc"/>
    <property type="match status" value="1"/>
</dbReference>
<dbReference type="SMART" id="SM00487">
    <property type="entry name" value="DEXDc"/>
    <property type="match status" value="1"/>
</dbReference>
<proteinExistence type="inferred from homology"/>
<keyword evidence="12" id="KW-1185">Reference proteome</keyword>
<evidence type="ECO:0000259" key="9">
    <source>
        <dbReference type="PROSITE" id="PS51194"/>
    </source>
</evidence>
<evidence type="ECO:0000256" key="3">
    <source>
        <dbReference type="ARBA" id="ARBA00022806"/>
    </source>
</evidence>
<dbReference type="InterPro" id="IPR050079">
    <property type="entry name" value="DEAD_box_RNA_helicase"/>
</dbReference>
<dbReference type="PANTHER" id="PTHR47959:SF13">
    <property type="entry name" value="ATP-DEPENDENT RNA HELICASE RHLE"/>
    <property type="match status" value="1"/>
</dbReference>
<feature type="domain" description="Helicase ATP-binding" evidence="8">
    <location>
        <begin position="34"/>
        <end position="205"/>
    </location>
</feature>
<dbReference type="GO" id="GO:0004386">
    <property type="term" value="F:helicase activity"/>
    <property type="evidence" value="ECO:0007669"/>
    <property type="project" value="UniProtKB-KW"/>
</dbReference>
<dbReference type="InterPro" id="IPR044742">
    <property type="entry name" value="DEAD/DEAH_RhlB"/>
</dbReference>
<dbReference type="Pfam" id="PF00271">
    <property type="entry name" value="Helicase_C"/>
    <property type="match status" value="1"/>
</dbReference>
<dbReference type="PROSITE" id="PS00039">
    <property type="entry name" value="DEAD_ATP_HELICASE"/>
    <property type="match status" value="1"/>
</dbReference>
<dbReference type="PROSITE" id="PS51192">
    <property type="entry name" value="HELICASE_ATP_BIND_1"/>
    <property type="match status" value="1"/>
</dbReference>
<evidence type="ECO:0000256" key="2">
    <source>
        <dbReference type="ARBA" id="ARBA00022801"/>
    </source>
</evidence>
<dbReference type="SMART" id="SM00490">
    <property type="entry name" value="HELICc"/>
    <property type="match status" value="1"/>
</dbReference>
<comment type="caution">
    <text evidence="11">The sequence shown here is derived from an EMBL/GenBank/DDBJ whole genome shotgun (WGS) entry which is preliminary data.</text>
</comment>
<dbReference type="EMBL" id="JAPDDS010000002">
    <property type="protein sequence ID" value="MCW1884166.1"/>
    <property type="molecule type" value="Genomic_DNA"/>
</dbReference>
<dbReference type="InterPro" id="IPR014001">
    <property type="entry name" value="Helicase_ATP-bd"/>
</dbReference>
<evidence type="ECO:0000313" key="12">
    <source>
        <dbReference type="Proteomes" id="UP001207930"/>
    </source>
</evidence>
<keyword evidence="1 7" id="KW-0547">Nucleotide-binding</keyword>
<dbReference type="PROSITE" id="PS51194">
    <property type="entry name" value="HELICASE_CTER"/>
    <property type="match status" value="1"/>
</dbReference>
<feature type="domain" description="DEAD-box RNA helicase Q" evidence="10">
    <location>
        <begin position="2"/>
        <end position="30"/>
    </location>
</feature>
<dbReference type="InterPro" id="IPR011545">
    <property type="entry name" value="DEAD/DEAH_box_helicase_dom"/>
</dbReference>
<dbReference type="Gene3D" id="3.40.50.300">
    <property type="entry name" value="P-loop containing nucleotide triphosphate hydrolases"/>
    <property type="match status" value="2"/>
</dbReference>
<comment type="similarity">
    <text evidence="5 7">Belongs to the DEAD box helicase family.</text>
</comment>
<dbReference type="InterPro" id="IPR027417">
    <property type="entry name" value="P-loop_NTPase"/>
</dbReference>
<evidence type="ECO:0000313" key="11">
    <source>
        <dbReference type="EMBL" id="MCW1884166.1"/>
    </source>
</evidence>
<accession>A0ABT3FLP4</accession>
<evidence type="ECO:0000256" key="4">
    <source>
        <dbReference type="ARBA" id="ARBA00022840"/>
    </source>
</evidence>
<keyword evidence="4 7" id="KW-0067">ATP-binding</keyword>
<dbReference type="Proteomes" id="UP001207930">
    <property type="component" value="Unassembled WGS sequence"/>
</dbReference>
<evidence type="ECO:0000256" key="1">
    <source>
        <dbReference type="ARBA" id="ARBA00022741"/>
    </source>
</evidence>
<name>A0ABT3FLP4_9BACT</name>
<sequence length="370" mass="41152">MSTFQQLGIPADLIQGLEELGITTPTEVQQKAIPFLMQDGGDLVAQAQTGTGKTAAFGLPLLTKVDPKSKEIQGLVIAPTRELAKQIGKQLFRFTKHSAKIFTEVVSGGDKMDRQIAALQRPTHIVVATPGRLVELVKQKALSLDAVRHLVLDEADEMLSMGFKKELEQIIAWTRGRRSTWLFSATFPDAIHQLVQGCMTGTPQRLTIDRAHVVNRDIDHRFAVCPRDEKAEFIASYLESRGEERGLVFCRTKAGAITLGKVLAKHGVPVDVLQGDLTQPERDKVMRSFKKGRTRVLVATDVVARGIDVDGLAFVFHHQPPDQLEYYTHRSGRTARAGKKGVSITLIEPRERAKLERIGRELGVHFREMR</sequence>
<evidence type="ECO:0000256" key="6">
    <source>
        <dbReference type="PROSITE-ProRule" id="PRU00552"/>
    </source>
</evidence>
<gene>
    <name evidence="11" type="ORF">OKA04_05450</name>
</gene>
<evidence type="ECO:0000259" key="8">
    <source>
        <dbReference type="PROSITE" id="PS51192"/>
    </source>
</evidence>
<feature type="domain" description="Helicase C-terminal" evidence="9">
    <location>
        <begin position="232"/>
        <end position="370"/>
    </location>
</feature>
<dbReference type="PROSITE" id="PS51195">
    <property type="entry name" value="Q_MOTIF"/>
    <property type="match status" value="1"/>
</dbReference>
<keyword evidence="3 7" id="KW-0347">Helicase</keyword>
<evidence type="ECO:0000256" key="5">
    <source>
        <dbReference type="ARBA" id="ARBA00038437"/>
    </source>
</evidence>
<keyword evidence="2 7" id="KW-0378">Hydrolase</keyword>
<dbReference type="PANTHER" id="PTHR47959">
    <property type="entry name" value="ATP-DEPENDENT RNA HELICASE RHLE-RELATED"/>
    <property type="match status" value="1"/>
</dbReference>
<evidence type="ECO:0000259" key="10">
    <source>
        <dbReference type="PROSITE" id="PS51195"/>
    </source>
</evidence>
<dbReference type="RefSeq" id="WP_264500125.1">
    <property type="nucleotide sequence ID" value="NZ_JAPDDS010000002.1"/>
</dbReference>
<evidence type="ECO:0000256" key="7">
    <source>
        <dbReference type="RuleBase" id="RU000492"/>
    </source>
</evidence>
<protein>
    <submittedName>
        <fullName evidence="11">DEAD/DEAH box helicase</fullName>
    </submittedName>
</protein>
<dbReference type="Pfam" id="PF00270">
    <property type="entry name" value="DEAD"/>
    <property type="match status" value="1"/>
</dbReference>
<dbReference type="CDD" id="cd18787">
    <property type="entry name" value="SF2_C_DEAD"/>
    <property type="match status" value="1"/>
</dbReference>
<dbReference type="InterPro" id="IPR000629">
    <property type="entry name" value="RNA-helicase_DEAD-box_CS"/>
</dbReference>